<dbReference type="EnsemblPlants" id="MELO3C035003.2.1">
    <property type="protein sequence ID" value="MELO3C035003.2.1"/>
    <property type="gene ID" value="MELO3C035003.2"/>
</dbReference>
<organism evidence="1">
    <name type="scientific">Cucumis melo</name>
    <name type="common">Muskmelon</name>
    <dbReference type="NCBI Taxonomy" id="3656"/>
    <lineage>
        <taxon>Eukaryota</taxon>
        <taxon>Viridiplantae</taxon>
        <taxon>Streptophyta</taxon>
        <taxon>Embryophyta</taxon>
        <taxon>Tracheophyta</taxon>
        <taxon>Spermatophyta</taxon>
        <taxon>Magnoliopsida</taxon>
        <taxon>eudicotyledons</taxon>
        <taxon>Gunneridae</taxon>
        <taxon>Pentapetalae</taxon>
        <taxon>rosids</taxon>
        <taxon>fabids</taxon>
        <taxon>Cucurbitales</taxon>
        <taxon>Cucurbitaceae</taxon>
        <taxon>Benincaseae</taxon>
        <taxon>Cucumis</taxon>
    </lineage>
</organism>
<protein>
    <submittedName>
        <fullName evidence="1">Uncharacterized protein</fullName>
    </submittedName>
</protein>
<name>A0A9I9EKC5_CUCME</name>
<reference evidence="1" key="1">
    <citation type="submission" date="2023-03" db="UniProtKB">
        <authorList>
            <consortium name="EnsemblPlants"/>
        </authorList>
    </citation>
    <scope>IDENTIFICATION</scope>
</reference>
<evidence type="ECO:0000313" key="1">
    <source>
        <dbReference type="EnsemblPlants" id="MELO3C035003.2.1"/>
    </source>
</evidence>
<dbReference type="Gramene" id="MELO3C035003.2.1">
    <property type="protein sequence ID" value="MELO3C035003.2.1"/>
    <property type="gene ID" value="MELO3C035003.2"/>
</dbReference>
<proteinExistence type="predicted"/>
<sequence length="97" mass="11030">MKGNLLRVKLLSSLPFFLVLGLQLKMNYKRSLIATLLNPHETSSDDFQTCKKEKASVEGAYFEKFISLLIKKVISVWHVVEQSMDHGIDQVLTYASV</sequence>
<dbReference type="AlphaFoldDB" id="A0A9I9EKC5"/>
<accession>A0A9I9EKC5</accession>